<comment type="similarity">
    <text evidence="2 7">Belongs to the phosphohexose mutase family.</text>
</comment>
<dbReference type="Pfam" id="PF02878">
    <property type="entry name" value="PGM_PMM_I"/>
    <property type="match status" value="1"/>
</dbReference>
<evidence type="ECO:0000256" key="3">
    <source>
        <dbReference type="ARBA" id="ARBA00022553"/>
    </source>
</evidence>
<dbReference type="SUPFAM" id="SSF53738">
    <property type="entry name" value="Phosphoglucomutase, first 3 domains"/>
    <property type="match status" value="3"/>
</dbReference>
<evidence type="ECO:0000256" key="7">
    <source>
        <dbReference type="RuleBase" id="RU004326"/>
    </source>
</evidence>
<dbReference type="GO" id="GO:0005975">
    <property type="term" value="P:carbohydrate metabolic process"/>
    <property type="evidence" value="ECO:0007669"/>
    <property type="project" value="InterPro"/>
</dbReference>
<dbReference type="GO" id="GO:0000287">
    <property type="term" value="F:magnesium ion binding"/>
    <property type="evidence" value="ECO:0007669"/>
    <property type="project" value="InterPro"/>
</dbReference>
<dbReference type="InterPro" id="IPR016066">
    <property type="entry name" value="A-D-PHexomutase_CS"/>
</dbReference>
<dbReference type="CDD" id="cd05801">
    <property type="entry name" value="PGM_like3"/>
    <property type="match status" value="1"/>
</dbReference>
<dbReference type="Proteomes" id="UP000235036">
    <property type="component" value="Unassembled WGS sequence"/>
</dbReference>
<dbReference type="PROSITE" id="PS00710">
    <property type="entry name" value="PGM_PMM"/>
    <property type="match status" value="1"/>
</dbReference>
<evidence type="ECO:0000259" key="9">
    <source>
        <dbReference type="Pfam" id="PF02878"/>
    </source>
</evidence>
<keyword evidence="5 7" id="KW-0460">Magnesium</keyword>
<dbReference type="GO" id="GO:0004614">
    <property type="term" value="F:phosphoglucomutase activity"/>
    <property type="evidence" value="ECO:0007669"/>
    <property type="project" value="UniProtKB-EC"/>
</dbReference>
<dbReference type="InterPro" id="IPR005852">
    <property type="entry name" value="PGM_a-D-Glc-sp"/>
</dbReference>
<evidence type="ECO:0000313" key="12">
    <source>
        <dbReference type="EMBL" id="PLZ87712.1"/>
    </source>
</evidence>
<keyword evidence="6 12" id="KW-0413">Isomerase</keyword>
<dbReference type="GO" id="GO:0006166">
    <property type="term" value="P:purine ribonucleoside salvage"/>
    <property type="evidence" value="ECO:0007669"/>
    <property type="project" value="TreeGrafter"/>
</dbReference>
<dbReference type="Pfam" id="PF02879">
    <property type="entry name" value="PGM_PMM_II"/>
    <property type="match status" value="1"/>
</dbReference>
<evidence type="ECO:0000259" key="10">
    <source>
        <dbReference type="Pfam" id="PF02879"/>
    </source>
</evidence>
<dbReference type="EMBL" id="NRQW01000385">
    <property type="protein sequence ID" value="PLZ87712.1"/>
    <property type="molecule type" value="Genomic_DNA"/>
</dbReference>
<dbReference type="Gene3D" id="3.30.310.50">
    <property type="entry name" value="Alpha-D-phosphohexomutase, C-terminal domain"/>
    <property type="match status" value="1"/>
</dbReference>
<feature type="domain" description="Alpha-D-phosphohexomutase alpha/beta/alpha" evidence="11">
    <location>
        <begin position="331"/>
        <end position="449"/>
    </location>
</feature>
<organism evidence="12 13">
    <name type="scientific">Fischerella muscicola CCMEE 5323</name>
    <dbReference type="NCBI Taxonomy" id="2019572"/>
    <lineage>
        <taxon>Bacteria</taxon>
        <taxon>Bacillati</taxon>
        <taxon>Cyanobacteriota</taxon>
        <taxon>Cyanophyceae</taxon>
        <taxon>Nostocales</taxon>
        <taxon>Hapalosiphonaceae</taxon>
        <taxon>Fischerella</taxon>
    </lineage>
</organism>
<dbReference type="InterPro" id="IPR005846">
    <property type="entry name" value="A-D-PHexomutase_a/b/a-III"/>
</dbReference>
<dbReference type="Pfam" id="PF02880">
    <property type="entry name" value="PGM_PMM_III"/>
    <property type="match status" value="1"/>
</dbReference>
<dbReference type="InterPro" id="IPR036900">
    <property type="entry name" value="A-D-PHexomutase_C_sf"/>
</dbReference>
<evidence type="ECO:0000256" key="4">
    <source>
        <dbReference type="ARBA" id="ARBA00022723"/>
    </source>
</evidence>
<dbReference type="InterPro" id="IPR005845">
    <property type="entry name" value="A-D-PHexomutase_a/b/a-II"/>
</dbReference>
<keyword evidence="3" id="KW-0597">Phosphoprotein</keyword>
<reference evidence="12 13" key="1">
    <citation type="submission" date="2017-08" db="EMBL/GenBank/DDBJ databases">
        <title>Genomes of Fischerella (Mastigocladus) sp. strains.</title>
        <authorList>
            <person name="Miller S.R."/>
        </authorList>
    </citation>
    <scope>NUCLEOTIDE SEQUENCE [LARGE SCALE GENOMIC DNA]</scope>
    <source>
        <strain evidence="12 13">CCMEE 5323</strain>
    </source>
</reference>
<evidence type="ECO:0000256" key="1">
    <source>
        <dbReference type="ARBA" id="ARBA00001946"/>
    </source>
</evidence>
<comment type="caution">
    <text evidence="12">The sequence shown here is derived from an EMBL/GenBank/DDBJ whole genome shotgun (WGS) entry which is preliminary data.</text>
</comment>
<dbReference type="RefSeq" id="WP_016868246.1">
    <property type="nucleotide sequence ID" value="NZ_CAWNVR010000494.1"/>
</dbReference>
<dbReference type="Pfam" id="PF00408">
    <property type="entry name" value="PGM_PMM_IV"/>
    <property type="match status" value="1"/>
</dbReference>
<dbReference type="EC" id="5.4.2.2" evidence="12"/>
<gene>
    <name evidence="12" type="ORF">CEN44_16770</name>
</gene>
<evidence type="ECO:0000313" key="13">
    <source>
        <dbReference type="Proteomes" id="UP000235036"/>
    </source>
</evidence>
<dbReference type="Gene3D" id="3.40.120.10">
    <property type="entry name" value="Alpha-D-Glucose-1,6-Bisphosphate, subunit A, domain 3"/>
    <property type="match status" value="3"/>
</dbReference>
<evidence type="ECO:0000259" key="8">
    <source>
        <dbReference type="Pfam" id="PF00408"/>
    </source>
</evidence>
<feature type="domain" description="Alpha-D-phosphohexomutase C-terminal" evidence="8">
    <location>
        <begin position="500"/>
        <end position="546"/>
    </location>
</feature>
<dbReference type="PANTHER" id="PTHR45745">
    <property type="entry name" value="PHOSPHOMANNOMUTASE 45A"/>
    <property type="match status" value="1"/>
</dbReference>
<keyword evidence="4 7" id="KW-0479">Metal-binding</keyword>
<evidence type="ECO:0000256" key="2">
    <source>
        <dbReference type="ARBA" id="ARBA00010231"/>
    </source>
</evidence>
<name>A0A2N6K0Q4_FISMU</name>
<dbReference type="GO" id="GO:0008973">
    <property type="term" value="F:phosphopentomutase activity"/>
    <property type="evidence" value="ECO:0007669"/>
    <property type="project" value="TreeGrafter"/>
</dbReference>
<keyword evidence="13" id="KW-1185">Reference proteome</keyword>
<dbReference type="InterPro" id="IPR005844">
    <property type="entry name" value="A-D-PHexomutase_a/b/a-I"/>
</dbReference>
<dbReference type="AlphaFoldDB" id="A0A2N6K0Q4"/>
<evidence type="ECO:0000259" key="11">
    <source>
        <dbReference type="Pfam" id="PF02880"/>
    </source>
</evidence>
<proteinExistence type="inferred from homology"/>
<evidence type="ECO:0000256" key="5">
    <source>
        <dbReference type="ARBA" id="ARBA00022842"/>
    </source>
</evidence>
<dbReference type="NCBIfam" id="TIGR01132">
    <property type="entry name" value="pgm"/>
    <property type="match status" value="1"/>
</dbReference>
<sequence>MQTTAAEQINPLAGKPAPADILIDVEQLLDQYYTVHPDPDNPLQRVSFGTSGHRGSSANGTFNEDHILAVSQAVAEYRQSQGINGPLYMGMDTHALSAPAQKSALEVLAANNIEVYIAAGEGYAIYTPTPAVSHAILCYNKGRTSGLADGIIITPSHNPPSDGGFKYNPPSGGPAEPEITKWIQTRANELMANQNRDVKRIPYESAIKAATTHYFDFITPYVNDLENIIDIDVIKSSGIRIGVDPLGGSNIAYWQPIAERYGLNITVVNNTVDPTFRFMSVDWDGKIRMDCSSPYAMASLVKIKDDYDIAFGNDTDSDRHGIVTSSVGLMNPNHFLSVAIWYLFTNRSGWPATSAIGKTLVSSSMIDRVGKDIGRQVCEVPVGFKWFVDGLLDGSFGFGGEESAGASFLRKDGTVWTTDKDGIILDLLAAEITARTGKDPGLHYQDLTAKLGKPFYKRIDSPASPEQKARLGKLAPEDVKASTLAGDPITAKLTNAPGNNAPIGGLKVTTENGWFAARPSGTENVCKVYAESFKSEAHLEEILQEATQIVANVV</sequence>
<dbReference type="PANTHER" id="PTHR45745:SF1">
    <property type="entry name" value="PHOSPHOGLUCOMUTASE 2B-RELATED"/>
    <property type="match status" value="1"/>
</dbReference>
<dbReference type="InterPro" id="IPR016055">
    <property type="entry name" value="A-D-PHexomutase_a/b/a-I/II/III"/>
</dbReference>
<comment type="cofactor">
    <cofactor evidence="1">
        <name>Mg(2+)</name>
        <dbReference type="ChEBI" id="CHEBI:18420"/>
    </cofactor>
</comment>
<protein>
    <submittedName>
        <fullName evidence="12">Phosphoglucomutase (Alpha-D-glucose-1,6-bisphosphate-dependent)</fullName>
        <ecNumber evidence="12">5.4.2.2</ecNumber>
    </submittedName>
</protein>
<feature type="domain" description="Alpha-D-phosphohexomutase alpha/beta/alpha" evidence="10">
    <location>
        <begin position="220"/>
        <end position="324"/>
    </location>
</feature>
<feature type="domain" description="Alpha-D-phosphohexomutase alpha/beta/alpha" evidence="9">
    <location>
        <begin position="46"/>
        <end position="190"/>
    </location>
</feature>
<accession>A0A2N6K0Q4</accession>
<dbReference type="InterPro" id="IPR005843">
    <property type="entry name" value="A-D-PHexomutase_C"/>
</dbReference>
<evidence type="ECO:0000256" key="6">
    <source>
        <dbReference type="ARBA" id="ARBA00023235"/>
    </source>
</evidence>
<dbReference type="SUPFAM" id="SSF55957">
    <property type="entry name" value="Phosphoglucomutase, C-terminal domain"/>
    <property type="match status" value="1"/>
</dbReference>